<evidence type="ECO:0000256" key="1">
    <source>
        <dbReference type="SAM" id="MobiDB-lite"/>
    </source>
</evidence>
<reference evidence="2" key="2">
    <citation type="submission" date="2022-06" db="UniProtKB">
        <authorList>
            <consortium name="EnsemblMetazoa"/>
        </authorList>
    </citation>
    <scope>IDENTIFICATION</scope>
    <source>
        <strain evidence="2">PS312</strain>
    </source>
</reference>
<protein>
    <submittedName>
        <fullName evidence="2">Uncharacterized protein</fullName>
    </submittedName>
</protein>
<sequence length="97" mass="10504">MLENRGKFESRMASHDEDHERMEMKDRTRSLGASPRTRGCPRAEQTAAAAAVAARGPRCPAAAAVARAAPPPESPTDAGRRFARERASRTESEGRIS</sequence>
<keyword evidence="3" id="KW-1185">Reference proteome</keyword>
<feature type="compositionally biased region" description="Basic and acidic residues" evidence="1">
    <location>
        <begin position="78"/>
        <end position="97"/>
    </location>
</feature>
<proteinExistence type="predicted"/>
<dbReference type="AlphaFoldDB" id="A0A2A6C9L9"/>
<feature type="region of interest" description="Disordered" evidence="1">
    <location>
        <begin position="1"/>
        <end position="97"/>
    </location>
</feature>
<accession>A0A2A6C9L9</accession>
<organism evidence="2 3">
    <name type="scientific">Pristionchus pacificus</name>
    <name type="common">Parasitic nematode worm</name>
    <dbReference type="NCBI Taxonomy" id="54126"/>
    <lineage>
        <taxon>Eukaryota</taxon>
        <taxon>Metazoa</taxon>
        <taxon>Ecdysozoa</taxon>
        <taxon>Nematoda</taxon>
        <taxon>Chromadorea</taxon>
        <taxon>Rhabditida</taxon>
        <taxon>Rhabditina</taxon>
        <taxon>Diplogasteromorpha</taxon>
        <taxon>Diplogasteroidea</taxon>
        <taxon>Neodiplogasteridae</taxon>
        <taxon>Pristionchus</taxon>
    </lineage>
</organism>
<gene>
    <name evidence="2" type="primary">WBGene00284821</name>
</gene>
<feature type="compositionally biased region" description="Basic and acidic residues" evidence="1">
    <location>
        <begin position="1"/>
        <end position="29"/>
    </location>
</feature>
<evidence type="ECO:0000313" key="3">
    <source>
        <dbReference type="Proteomes" id="UP000005239"/>
    </source>
</evidence>
<accession>A0A8R1V467</accession>
<name>A0A2A6C9L9_PRIPA</name>
<evidence type="ECO:0000313" key="2">
    <source>
        <dbReference type="EnsemblMetazoa" id="PPA46452.1"/>
    </source>
</evidence>
<dbReference type="Proteomes" id="UP000005239">
    <property type="component" value="Unassembled WGS sequence"/>
</dbReference>
<reference evidence="3" key="1">
    <citation type="journal article" date="2008" name="Nat. Genet.">
        <title>The Pristionchus pacificus genome provides a unique perspective on nematode lifestyle and parasitism.</title>
        <authorList>
            <person name="Dieterich C."/>
            <person name="Clifton S.W."/>
            <person name="Schuster L.N."/>
            <person name="Chinwalla A."/>
            <person name="Delehaunty K."/>
            <person name="Dinkelacker I."/>
            <person name="Fulton L."/>
            <person name="Fulton R."/>
            <person name="Godfrey J."/>
            <person name="Minx P."/>
            <person name="Mitreva M."/>
            <person name="Roeseler W."/>
            <person name="Tian H."/>
            <person name="Witte H."/>
            <person name="Yang S.P."/>
            <person name="Wilson R.K."/>
            <person name="Sommer R.J."/>
        </authorList>
    </citation>
    <scope>NUCLEOTIDE SEQUENCE [LARGE SCALE GENOMIC DNA]</scope>
    <source>
        <strain evidence="3">PS312</strain>
    </source>
</reference>
<dbReference type="EnsemblMetazoa" id="PPA46452.1">
    <property type="protein sequence ID" value="PPA46452.1"/>
    <property type="gene ID" value="WBGene00284821"/>
</dbReference>
<feature type="compositionally biased region" description="Low complexity" evidence="1">
    <location>
        <begin position="47"/>
        <end position="68"/>
    </location>
</feature>